<dbReference type="EMBL" id="LYVJ01000003">
    <property type="protein sequence ID" value="OBU69049.1"/>
    <property type="molecule type" value="Genomic_DNA"/>
</dbReference>
<dbReference type="Proteomes" id="UP000092256">
    <property type="component" value="Unassembled WGS sequence"/>
</dbReference>
<sequence>MTNVRDSLSNTVTGLAYDVQGNLEVKNGQGYAFDHGNRLRGVDGLESYRYDAHGLRILAHVPGSGNVLSQYAHDGRLLFQSGERQGVNRDFVQLGGSLIARTCAELRWAVQRLISSSTTSLIGVSSGESNT</sequence>
<organism evidence="1 2">
    <name type="scientific">Stenotrophomonas maltophilia</name>
    <name type="common">Pseudomonas maltophilia</name>
    <name type="synonym">Xanthomonas maltophilia</name>
    <dbReference type="NCBI Taxonomy" id="40324"/>
    <lineage>
        <taxon>Bacteria</taxon>
        <taxon>Pseudomonadati</taxon>
        <taxon>Pseudomonadota</taxon>
        <taxon>Gammaproteobacteria</taxon>
        <taxon>Lysobacterales</taxon>
        <taxon>Lysobacteraceae</taxon>
        <taxon>Stenotrophomonas</taxon>
        <taxon>Stenotrophomonas maltophilia group</taxon>
    </lineage>
</organism>
<name>A0A1A6Y2G7_STEMA</name>
<evidence type="ECO:0008006" key="3">
    <source>
        <dbReference type="Google" id="ProtNLM"/>
    </source>
</evidence>
<gene>
    <name evidence="1" type="ORF">A9K58_04780</name>
</gene>
<evidence type="ECO:0000313" key="2">
    <source>
        <dbReference type="Proteomes" id="UP000092256"/>
    </source>
</evidence>
<comment type="caution">
    <text evidence="1">The sequence shown here is derived from an EMBL/GenBank/DDBJ whole genome shotgun (WGS) entry which is preliminary data.</text>
</comment>
<accession>A0A1A6Y2G7</accession>
<protein>
    <recommendedName>
        <fullName evidence="3">RHS repeat protein</fullName>
    </recommendedName>
</protein>
<dbReference type="Gene3D" id="2.180.10.10">
    <property type="entry name" value="RHS repeat-associated core"/>
    <property type="match status" value="1"/>
</dbReference>
<dbReference type="AlphaFoldDB" id="A0A1A6Y2G7"/>
<reference evidence="1 2" key="1">
    <citation type="submission" date="2016-05" db="EMBL/GenBank/DDBJ databases">
        <title>Draft Genome Sequences of Stenotrophomonas maltophilia Strains Sm32COP, Sm41DVV, Sm46PAILV, SmF3, SmF22, SmSOFb1 and SmCVFa1, Isolated from Different Manures, in France.</title>
        <authorList>
            <person name="Nazaret S."/>
            <person name="Bodilis J."/>
        </authorList>
    </citation>
    <scope>NUCLEOTIDE SEQUENCE [LARGE SCALE GENOMIC DNA]</scope>
    <source>
        <strain evidence="1 2">Sm46PAILV</strain>
    </source>
</reference>
<evidence type="ECO:0000313" key="1">
    <source>
        <dbReference type="EMBL" id="OBU69049.1"/>
    </source>
</evidence>
<proteinExistence type="predicted"/>